<evidence type="ECO:0000313" key="1">
    <source>
        <dbReference type="EMBL" id="AII05203.1"/>
    </source>
</evidence>
<dbReference type="EMBL" id="CP008947">
    <property type="protein sequence ID" value="AII05203.1"/>
    <property type="molecule type" value="Genomic_DNA"/>
</dbReference>
<reference evidence="1 3" key="1">
    <citation type="submission" date="2014-07" db="EMBL/GenBank/DDBJ databases">
        <title>Genome Sequence of Rhodococcus opacus Strain R7, a Biodegrader of Mono- and Polycyclic Aromatic Hydrocarbons.</title>
        <authorList>
            <person name="Di Gennaro P."/>
            <person name="Zampolli J."/>
            <person name="Presti I."/>
            <person name="Cappelletti M."/>
            <person name="D'Ursi P."/>
            <person name="Orro A."/>
            <person name="Mezzelani A."/>
            <person name="Milanesi L."/>
        </authorList>
    </citation>
    <scope>NUCLEOTIDE SEQUENCE [LARGE SCALE GENOMIC DNA]</scope>
    <source>
        <strain evidence="1 3">R7</strain>
    </source>
</reference>
<dbReference type="RefSeq" id="WP_009479096.1">
    <property type="nucleotide sequence ID" value="NZ_CP008947.1"/>
</dbReference>
<evidence type="ECO:0000313" key="3">
    <source>
        <dbReference type="Proteomes" id="UP000028488"/>
    </source>
</evidence>
<dbReference type="AlphaFoldDB" id="A0A076EJ43"/>
<sequence>MSEDRRISRLLPVRRVLAAAGIAGLVAGGGMAAAADPATPDSTVAAPLVSAGFGAPDAVSSGS</sequence>
<reference evidence="2" key="2">
    <citation type="journal article" date="2018" name="Genome Announc.">
        <title>Draft Genome Sequence of Rhodococcus opacus Strain 04-OD7, Which Can Mobilize Phosphate.</title>
        <authorList>
            <person name="Zheng B.X."/>
            <person name="Zhang H.K."/>
            <person name="Ding K."/>
        </authorList>
    </citation>
    <scope>NUCLEOTIDE SEQUENCE</scope>
    <source>
        <strain evidence="2">04-OD7</strain>
    </source>
</reference>
<dbReference type="EMBL" id="PUIO01000057">
    <property type="protein sequence ID" value="PQP17358.1"/>
    <property type="molecule type" value="Genomic_DNA"/>
</dbReference>
<evidence type="ECO:0000313" key="2">
    <source>
        <dbReference type="EMBL" id="PQP17358.1"/>
    </source>
</evidence>
<dbReference type="Proteomes" id="UP000028488">
    <property type="component" value="Chromosome"/>
</dbReference>
<name>A0A076EJ43_RHOOP</name>
<proteinExistence type="predicted"/>
<reference evidence="4" key="3">
    <citation type="submission" date="2018-02" db="EMBL/GenBank/DDBJ databases">
        <title>Draft genome sequencing of Rhodococcus opacus KU647198.</title>
        <authorList>
            <person name="Zheng B.-X."/>
        </authorList>
    </citation>
    <scope>NUCLEOTIDE SEQUENCE [LARGE SCALE GENOMIC DNA]</scope>
    <source>
        <strain evidence="4">04-OD7</strain>
    </source>
</reference>
<accession>A0A076EJ43</accession>
<organism evidence="1 3">
    <name type="scientific">Rhodococcus opacus</name>
    <name type="common">Nocardia opaca</name>
    <dbReference type="NCBI Taxonomy" id="37919"/>
    <lineage>
        <taxon>Bacteria</taxon>
        <taxon>Bacillati</taxon>
        <taxon>Actinomycetota</taxon>
        <taxon>Actinomycetes</taxon>
        <taxon>Mycobacteriales</taxon>
        <taxon>Nocardiaceae</taxon>
        <taxon>Rhodococcus</taxon>
    </lineage>
</organism>
<dbReference type="GeneID" id="69890227"/>
<dbReference type="Proteomes" id="UP000239290">
    <property type="component" value="Unassembled WGS sequence"/>
</dbReference>
<gene>
    <name evidence="2" type="ORF">C5613_34585</name>
    <name evidence="1" type="ORF">EP51_11500</name>
</gene>
<reference evidence="2" key="4">
    <citation type="submission" date="2018-02" db="EMBL/GenBank/DDBJ databases">
        <authorList>
            <person name="Cohen D.B."/>
            <person name="Kent A.D."/>
        </authorList>
    </citation>
    <scope>NUCLEOTIDE SEQUENCE</scope>
    <source>
        <strain evidence="2">04-OD7</strain>
    </source>
</reference>
<evidence type="ECO:0000313" key="4">
    <source>
        <dbReference type="Proteomes" id="UP000239290"/>
    </source>
</evidence>
<protein>
    <submittedName>
        <fullName evidence="1">Uncharacterized protein</fullName>
    </submittedName>
</protein>